<gene>
    <name evidence="2 3" type="primary">cowN</name>
    <name evidence="3" type="ORF">HLH33_08645</name>
</gene>
<proteinExistence type="inferred from homology"/>
<organism evidence="3 4">
    <name type="scientific">Gluconacetobacter diazotrophicus</name>
    <name type="common">Acetobacter diazotrophicus</name>
    <dbReference type="NCBI Taxonomy" id="33996"/>
    <lineage>
        <taxon>Bacteria</taxon>
        <taxon>Pseudomonadati</taxon>
        <taxon>Pseudomonadota</taxon>
        <taxon>Alphaproteobacteria</taxon>
        <taxon>Acetobacterales</taxon>
        <taxon>Acetobacteraceae</taxon>
        <taxon>Gluconacetobacter</taxon>
    </lineage>
</organism>
<dbReference type="HAMAP" id="MF_02117">
    <property type="entry name" value="CowN"/>
    <property type="match status" value="1"/>
</dbReference>
<comment type="function">
    <text evidence="2">Is required to sustain N(2)-dependent growth in the presence of low levels of carbon monoxide (CO). Probably acts by protecting the N(2) fixation ability of the nitrogenase complex, which is inactivated in the presence of CO.</text>
</comment>
<comment type="similarity">
    <text evidence="2">Belongs to the CowN family.</text>
</comment>
<dbReference type="GO" id="GO:0009399">
    <property type="term" value="P:nitrogen fixation"/>
    <property type="evidence" value="ECO:0007669"/>
    <property type="project" value="UniProtKB-UniRule"/>
</dbReference>
<dbReference type="RefSeq" id="WP_012554649.1">
    <property type="nucleotide sequence ID" value="NZ_JABEQG010000013.1"/>
</dbReference>
<evidence type="ECO:0000256" key="1">
    <source>
        <dbReference type="ARBA" id="ARBA00023231"/>
    </source>
</evidence>
<dbReference type="Proteomes" id="UP000550787">
    <property type="component" value="Unassembled WGS sequence"/>
</dbReference>
<evidence type="ECO:0000256" key="2">
    <source>
        <dbReference type="HAMAP-Rule" id="MF_02117"/>
    </source>
</evidence>
<dbReference type="InterPro" id="IPR024899">
    <property type="entry name" value="CowN"/>
</dbReference>
<keyword evidence="1 2" id="KW-0535">Nitrogen fixation</keyword>
<reference evidence="3 4" key="1">
    <citation type="submission" date="2020-04" db="EMBL/GenBank/DDBJ databases">
        <title>Description of novel Gluconacetobacter.</title>
        <authorList>
            <person name="Sombolestani A."/>
        </authorList>
    </citation>
    <scope>NUCLEOTIDE SEQUENCE [LARGE SCALE GENOMIC DNA]</scope>
    <source>
        <strain evidence="3 4">LMG 7603</strain>
    </source>
</reference>
<sequence length="91" mass="10853">MTEQIDRYVSFRNVEWERRTAEVFALLQPHFDGSTSPFWDYFLRQRVIAHAQGLDDLRVLHNFLPTLKDLLEELDDGRTLSRLEELEVLCM</sequence>
<dbReference type="EMBL" id="JABEQG010000013">
    <property type="protein sequence ID" value="MBB2156376.1"/>
    <property type="molecule type" value="Genomic_DNA"/>
</dbReference>
<evidence type="ECO:0000313" key="4">
    <source>
        <dbReference type="Proteomes" id="UP000550787"/>
    </source>
</evidence>
<name>A0A7W4I4Z7_GLUDI</name>
<dbReference type="NCBIfam" id="NF033689">
    <property type="entry name" value="N2Fix_CO_CowN"/>
    <property type="match status" value="1"/>
</dbReference>
<evidence type="ECO:0000313" key="3">
    <source>
        <dbReference type="EMBL" id="MBB2156376.1"/>
    </source>
</evidence>
<comment type="caution">
    <text evidence="3">The sequence shown here is derived from an EMBL/GenBank/DDBJ whole genome shotgun (WGS) entry which is preliminary data.</text>
</comment>
<dbReference type="AlphaFoldDB" id="A0A7W4I4Z7"/>
<protein>
    <recommendedName>
        <fullName evidence="2">N(2)-fixation sustaining protein CowN</fullName>
    </recommendedName>
    <alternativeName>
        <fullName evidence="2">CO weal-nitrogenase</fullName>
    </alternativeName>
</protein>
<dbReference type="Pfam" id="PF20543">
    <property type="entry name" value="CowN"/>
    <property type="match status" value="1"/>
</dbReference>
<accession>A0A7W4I4Z7</accession>